<proteinExistence type="inferred from homology"/>
<name>E7RY38_9BURK</name>
<dbReference type="AlphaFoldDB" id="E7RY38"/>
<comment type="similarity">
    <text evidence="8 9">Belongs to the TRAP transporter small permease family.</text>
</comment>
<keyword evidence="2 9" id="KW-0813">Transport</keyword>
<feature type="transmembrane region" description="Helical" evidence="9">
    <location>
        <begin position="98"/>
        <end position="118"/>
    </location>
</feature>
<protein>
    <recommendedName>
        <fullName evidence="9">TRAP transporter small permease protein</fullName>
    </recommendedName>
</protein>
<evidence type="ECO:0000313" key="12">
    <source>
        <dbReference type="Proteomes" id="UP000011021"/>
    </source>
</evidence>
<dbReference type="InterPro" id="IPR007387">
    <property type="entry name" value="TRAP_DctQ"/>
</dbReference>
<keyword evidence="5 9" id="KW-0812">Transmembrane</keyword>
<evidence type="ECO:0000256" key="8">
    <source>
        <dbReference type="ARBA" id="ARBA00038436"/>
    </source>
</evidence>
<gene>
    <name evidence="11" type="ORF">HMPREF0551_1425</name>
</gene>
<dbReference type="STRING" id="887898.HMPREF0551_1425"/>
<dbReference type="RefSeq" id="WP_005673699.1">
    <property type="nucleotide sequence ID" value="NZ_CP146288.1"/>
</dbReference>
<feature type="domain" description="Tripartite ATP-independent periplasmic transporters DctQ component" evidence="10">
    <location>
        <begin position="33"/>
        <end position="160"/>
    </location>
</feature>
<evidence type="ECO:0000256" key="9">
    <source>
        <dbReference type="RuleBase" id="RU369079"/>
    </source>
</evidence>
<dbReference type="InterPro" id="IPR055348">
    <property type="entry name" value="DctQ"/>
</dbReference>
<comment type="subcellular location">
    <subcellularLocation>
        <location evidence="1 9">Cell inner membrane</location>
        <topology evidence="1 9">Multi-pass membrane protein</topology>
    </subcellularLocation>
</comment>
<keyword evidence="6 9" id="KW-1133">Transmembrane helix</keyword>
<comment type="function">
    <text evidence="9">Part of the tripartite ATP-independent periplasmic (TRAP) transport system.</text>
</comment>
<evidence type="ECO:0000313" key="11">
    <source>
        <dbReference type="EMBL" id="EFV94678.1"/>
    </source>
</evidence>
<evidence type="ECO:0000256" key="2">
    <source>
        <dbReference type="ARBA" id="ARBA00022448"/>
    </source>
</evidence>
<evidence type="ECO:0000256" key="7">
    <source>
        <dbReference type="ARBA" id="ARBA00023136"/>
    </source>
</evidence>
<feature type="transmembrane region" description="Helical" evidence="9">
    <location>
        <begin position="20"/>
        <end position="40"/>
    </location>
</feature>
<evidence type="ECO:0000256" key="3">
    <source>
        <dbReference type="ARBA" id="ARBA00022475"/>
    </source>
</evidence>
<dbReference type="PANTHER" id="PTHR35011">
    <property type="entry name" value="2,3-DIKETO-L-GULONATE TRAP TRANSPORTER SMALL PERMEASE PROTEIN YIAM"/>
    <property type="match status" value="1"/>
</dbReference>
<sequence>MAQAQKQPRPKRRWSWLDHVEEFVCAFLLVGFVSLMFAQIVSRQLFHYTILWADELATHMFVWFAYFGAVVAARLSAHNRVTFQFTFFPPIVKKVSEGLADLIWVAFNLYFAWLSIDFIFFRMNRFWSSQTLGLPMKYFYLVLPVAFVLMSVRILANDYRVLIKGEALKDPEQAEIERLAHQHHEE</sequence>
<accession>E7RY38</accession>
<dbReference type="eggNOG" id="COG3090">
    <property type="taxonomic scope" value="Bacteria"/>
</dbReference>
<dbReference type="PANTHER" id="PTHR35011:SF2">
    <property type="entry name" value="2,3-DIKETO-L-GULONATE TRAP TRANSPORTER SMALL PERMEASE PROTEIN YIAM"/>
    <property type="match status" value="1"/>
</dbReference>
<evidence type="ECO:0000256" key="4">
    <source>
        <dbReference type="ARBA" id="ARBA00022519"/>
    </source>
</evidence>
<dbReference type="Pfam" id="PF04290">
    <property type="entry name" value="DctQ"/>
    <property type="match status" value="1"/>
</dbReference>
<evidence type="ECO:0000259" key="10">
    <source>
        <dbReference type="Pfam" id="PF04290"/>
    </source>
</evidence>
<evidence type="ECO:0000256" key="5">
    <source>
        <dbReference type="ARBA" id="ARBA00022692"/>
    </source>
</evidence>
<dbReference type="GO" id="GO:0015740">
    <property type="term" value="P:C4-dicarboxylate transport"/>
    <property type="evidence" value="ECO:0007669"/>
    <property type="project" value="TreeGrafter"/>
</dbReference>
<evidence type="ECO:0000256" key="1">
    <source>
        <dbReference type="ARBA" id="ARBA00004429"/>
    </source>
</evidence>
<keyword evidence="7 9" id="KW-0472">Membrane</keyword>
<dbReference type="HOGENOM" id="CLU_086356_3_3_4"/>
<keyword evidence="3" id="KW-1003">Cell membrane</keyword>
<dbReference type="Proteomes" id="UP000011021">
    <property type="component" value="Unassembled WGS sequence"/>
</dbReference>
<comment type="caution">
    <text evidence="11">The sequence shown here is derived from an EMBL/GenBank/DDBJ whole genome shotgun (WGS) entry which is preliminary data.</text>
</comment>
<keyword evidence="12" id="KW-1185">Reference proteome</keyword>
<dbReference type="GO" id="GO:0022857">
    <property type="term" value="F:transmembrane transporter activity"/>
    <property type="evidence" value="ECO:0007669"/>
    <property type="project" value="UniProtKB-UniRule"/>
</dbReference>
<feature type="transmembrane region" description="Helical" evidence="9">
    <location>
        <begin position="138"/>
        <end position="156"/>
    </location>
</feature>
<feature type="transmembrane region" description="Helical" evidence="9">
    <location>
        <begin position="60"/>
        <end position="77"/>
    </location>
</feature>
<keyword evidence="4 9" id="KW-0997">Cell inner membrane</keyword>
<evidence type="ECO:0000256" key="6">
    <source>
        <dbReference type="ARBA" id="ARBA00022989"/>
    </source>
</evidence>
<organism evidence="11 12">
    <name type="scientific">Lautropia mirabilis ATCC 51599</name>
    <dbReference type="NCBI Taxonomy" id="887898"/>
    <lineage>
        <taxon>Bacteria</taxon>
        <taxon>Pseudomonadati</taxon>
        <taxon>Pseudomonadota</taxon>
        <taxon>Betaproteobacteria</taxon>
        <taxon>Burkholderiales</taxon>
        <taxon>Burkholderiaceae</taxon>
        <taxon>Lautropia</taxon>
    </lineage>
</organism>
<dbReference type="EMBL" id="AEQP01000010">
    <property type="protein sequence ID" value="EFV94678.1"/>
    <property type="molecule type" value="Genomic_DNA"/>
</dbReference>
<comment type="subunit">
    <text evidence="9">The complex comprises the extracytoplasmic solute receptor protein and the two transmembrane proteins.</text>
</comment>
<reference evidence="11 12" key="1">
    <citation type="submission" date="2010-12" db="EMBL/GenBank/DDBJ databases">
        <authorList>
            <person name="Muzny D."/>
            <person name="Qin X."/>
            <person name="Deng J."/>
            <person name="Jiang H."/>
            <person name="Liu Y."/>
            <person name="Qu J."/>
            <person name="Song X.-Z."/>
            <person name="Zhang L."/>
            <person name="Thornton R."/>
            <person name="Coyle M."/>
            <person name="Francisco L."/>
            <person name="Jackson L."/>
            <person name="Javaid M."/>
            <person name="Korchina V."/>
            <person name="Kovar C."/>
            <person name="Mata R."/>
            <person name="Mathew T."/>
            <person name="Ngo R."/>
            <person name="Nguyen L."/>
            <person name="Nguyen N."/>
            <person name="Okwuonu G."/>
            <person name="Ongeri F."/>
            <person name="Pham C."/>
            <person name="Simmons D."/>
            <person name="Wilczek-Boney K."/>
            <person name="Hale W."/>
            <person name="Jakkamsetti A."/>
            <person name="Pham P."/>
            <person name="Ruth R."/>
            <person name="San Lucas F."/>
            <person name="Warren J."/>
            <person name="Zhang J."/>
            <person name="Zhao Z."/>
            <person name="Zhou C."/>
            <person name="Zhu D."/>
            <person name="Lee S."/>
            <person name="Bess C."/>
            <person name="Blankenburg K."/>
            <person name="Forbes L."/>
            <person name="Fu Q."/>
            <person name="Gubbala S."/>
            <person name="Hirani K."/>
            <person name="Jayaseelan J.C."/>
            <person name="Lara F."/>
            <person name="Munidasa M."/>
            <person name="Palculict T."/>
            <person name="Patil S."/>
            <person name="Pu L.-L."/>
            <person name="Saada N."/>
            <person name="Tang L."/>
            <person name="Weissenberger G."/>
            <person name="Zhu Y."/>
            <person name="Hemphill L."/>
            <person name="Shang Y."/>
            <person name="Youmans B."/>
            <person name="Ayvaz T."/>
            <person name="Ross M."/>
            <person name="Santibanez J."/>
            <person name="Aqrawi P."/>
            <person name="Gross S."/>
            <person name="Joshi V."/>
            <person name="Fowler G."/>
            <person name="Nazareth L."/>
            <person name="Reid J."/>
            <person name="Worley K."/>
            <person name="Petrosino J."/>
            <person name="Highlander S."/>
            <person name="Gibbs R."/>
        </authorList>
    </citation>
    <scope>NUCLEOTIDE SEQUENCE [LARGE SCALE GENOMIC DNA]</scope>
    <source>
        <strain evidence="11 12">ATCC 51599</strain>
    </source>
</reference>
<dbReference type="GO" id="GO:0005886">
    <property type="term" value="C:plasma membrane"/>
    <property type="evidence" value="ECO:0007669"/>
    <property type="project" value="UniProtKB-SubCell"/>
</dbReference>